<dbReference type="Proteomes" id="UP000708148">
    <property type="component" value="Unassembled WGS sequence"/>
</dbReference>
<evidence type="ECO:0000313" key="2">
    <source>
        <dbReference type="EMBL" id="CAD7700670.1"/>
    </source>
</evidence>
<reference evidence="2" key="1">
    <citation type="submission" date="2020-12" db="EMBL/GenBank/DDBJ databases">
        <authorList>
            <person name="Iha C."/>
        </authorList>
    </citation>
    <scope>NUCLEOTIDE SEQUENCE</scope>
</reference>
<comment type="caution">
    <text evidence="2">The sequence shown here is derived from an EMBL/GenBank/DDBJ whole genome shotgun (WGS) entry which is preliminary data.</text>
</comment>
<accession>A0A8S1J4D9</accession>
<sequence>MACPREDLGEQLAGADHIALAIKLAKELEHGLEEGLKAKGRTLGDKLLWCHRHCPLPGKLRKCIKKVKEFRNPLAHKYKKDTLPDDDLKSLLDNYSTAARELKLFIASLRSAESGAEAPPKRTEGTRVHRKDCPEEIGIVVEDNGEEQVVGFPSKGECTVEAGEIEVDPLGELLQVGTRICLQGASAAREGGFFGLIGTILSISDDGKATVEFPEAFGQSIWEGELRHCVPVVGTGQDASPIKPGMKVRRRDATAHGHQGGFAAGTVRTWEFTDDGRYMLVVDFTDSQGNTMSDLLDPKQLQLCVEDGIAPGTPHAGPHSSGHLRREGSSSDLSPEPQAPAADPNNGLPGPSSQLCCGEATIEASEFKPVDSAVVENALGPPLYPGIANGPVFAVGRQSLLAVGAPVMVREPGRYCDDVGKLRGMGLRMLFTLQRGWVRNALSGGRHVEVMYKDDADEESVFAFEVGHLEVVAGGVGLWRGVRVGDEVRRRRGLPAPAGDVCWVDPEETGVVRGCLEGGRGAYVLRVDFGWKGMLSVSPEQVESGARRPPLSIRLVKGLEGGEAGIQPVARRMAMDPIEVLDNSGSHPFKLRK</sequence>
<dbReference type="AlphaFoldDB" id="A0A8S1J4D9"/>
<keyword evidence="3" id="KW-1185">Reference proteome</keyword>
<organism evidence="2 3">
    <name type="scientific">Ostreobium quekettii</name>
    <dbReference type="NCBI Taxonomy" id="121088"/>
    <lineage>
        <taxon>Eukaryota</taxon>
        <taxon>Viridiplantae</taxon>
        <taxon>Chlorophyta</taxon>
        <taxon>core chlorophytes</taxon>
        <taxon>Ulvophyceae</taxon>
        <taxon>TCBD clade</taxon>
        <taxon>Bryopsidales</taxon>
        <taxon>Ostreobineae</taxon>
        <taxon>Ostreobiaceae</taxon>
        <taxon>Ostreobium</taxon>
    </lineage>
</organism>
<evidence type="ECO:0000256" key="1">
    <source>
        <dbReference type="SAM" id="MobiDB-lite"/>
    </source>
</evidence>
<protein>
    <submittedName>
        <fullName evidence="2">Uncharacterized protein</fullName>
    </submittedName>
</protein>
<name>A0A8S1J4D9_9CHLO</name>
<dbReference type="EMBL" id="CAJHUC010001318">
    <property type="protein sequence ID" value="CAD7700670.1"/>
    <property type="molecule type" value="Genomic_DNA"/>
</dbReference>
<feature type="region of interest" description="Disordered" evidence="1">
    <location>
        <begin position="308"/>
        <end position="355"/>
    </location>
</feature>
<proteinExistence type="predicted"/>
<gene>
    <name evidence="2" type="ORF">OSTQU699_LOCUS6029</name>
</gene>
<evidence type="ECO:0000313" key="3">
    <source>
        <dbReference type="Proteomes" id="UP000708148"/>
    </source>
</evidence>